<dbReference type="InterPro" id="IPR002035">
    <property type="entry name" value="VWF_A"/>
</dbReference>
<evidence type="ECO:0000313" key="12">
    <source>
        <dbReference type="Proteomes" id="UP000887566"/>
    </source>
</evidence>
<feature type="region of interest" description="Disordered" evidence="8">
    <location>
        <begin position="654"/>
        <end position="732"/>
    </location>
</feature>
<keyword evidence="4" id="KW-0812">Transmembrane</keyword>
<dbReference type="AlphaFoldDB" id="A0A914W5K0"/>
<dbReference type="InterPro" id="IPR051962">
    <property type="entry name" value="Cuticlin"/>
</dbReference>
<accession>A0A914W5K0</accession>
<keyword evidence="5 9" id="KW-0732">Signal</keyword>
<dbReference type="GO" id="GO:0042302">
    <property type="term" value="F:structural constituent of cuticle"/>
    <property type="evidence" value="ECO:0007669"/>
    <property type="project" value="UniProtKB-KW"/>
</dbReference>
<dbReference type="PANTHER" id="PTHR22907">
    <property type="entry name" value="GH04558P"/>
    <property type="match status" value="1"/>
</dbReference>
<feature type="domain" description="ZP" evidence="11">
    <location>
        <begin position="234"/>
        <end position="507"/>
    </location>
</feature>
<dbReference type="Pfam" id="PF25301">
    <property type="entry name" value="CUT_C"/>
    <property type="match status" value="1"/>
</dbReference>
<keyword evidence="12" id="KW-1185">Reference proteome</keyword>
<dbReference type="InterPro" id="IPR057475">
    <property type="entry name" value="CUT_C"/>
</dbReference>
<evidence type="ECO:0000256" key="7">
    <source>
        <dbReference type="ARBA" id="ARBA00023136"/>
    </source>
</evidence>
<name>A0A914W5K0_9BILA</name>
<keyword evidence="7" id="KW-0472">Membrane</keyword>
<feature type="domain" description="VWFA" evidence="10">
    <location>
        <begin position="43"/>
        <end position="217"/>
    </location>
</feature>
<dbReference type="SMART" id="SM00327">
    <property type="entry name" value="VWA"/>
    <property type="match status" value="1"/>
</dbReference>
<feature type="compositionally biased region" description="Polar residues" evidence="8">
    <location>
        <begin position="672"/>
        <end position="682"/>
    </location>
</feature>
<dbReference type="PANTHER" id="PTHR22907:SF54">
    <property type="entry name" value="GH04558P"/>
    <property type="match status" value="1"/>
</dbReference>
<evidence type="ECO:0000256" key="5">
    <source>
        <dbReference type="ARBA" id="ARBA00022729"/>
    </source>
</evidence>
<dbReference type="GO" id="GO:0005886">
    <property type="term" value="C:plasma membrane"/>
    <property type="evidence" value="ECO:0007669"/>
    <property type="project" value="UniProtKB-SubCell"/>
</dbReference>
<comment type="subcellular location">
    <subcellularLocation>
        <location evidence="1">Cell membrane</location>
        <topology evidence="1">Single-pass type I membrane protein</topology>
    </subcellularLocation>
</comment>
<keyword evidence="6" id="KW-1133">Transmembrane helix</keyword>
<evidence type="ECO:0000259" key="10">
    <source>
        <dbReference type="PROSITE" id="PS50234"/>
    </source>
</evidence>
<evidence type="ECO:0000256" key="6">
    <source>
        <dbReference type="ARBA" id="ARBA00022989"/>
    </source>
</evidence>
<evidence type="ECO:0000256" key="3">
    <source>
        <dbReference type="ARBA" id="ARBA00022475"/>
    </source>
</evidence>
<dbReference type="Pfam" id="PF25057">
    <property type="entry name" value="CUT_N"/>
    <property type="match status" value="1"/>
</dbReference>
<keyword evidence="3" id="KW-1003">Cell membrane</keyword>
<evidence type="ECO:0000256" key="9">
    <source>
        <dbReference type="SAM" id="SignalP"/>
    </source>
</evidence>
<feature type="compositionally biased region" description="Low complexity" evidence="8">
    <location>
        <begin position="920"/>
        <end position="971"/>
    </location>
</feature>
<feature type="compositionally biased region" description="Acidic residues" evidence="8">
    <location>
        <begin position="908"/>
        <end position="919"/>
    </location>
</feature>
<reference evidence="13" key="1">
    <citation type="submission" date="2022-11" db="UniProtKB">
        <authorList>
            <consortium name="WormBaseParasite"/>
        </authorList>
    </citation>
    <scope>IDENTIFICATION</scope>
</reference>
<evidence type="ECO:0000313" key="13">
    <source>
        <dbReference type="WBParaSite" id="PSAMB.scaffold319size56836.g4715.t1"/>
    </source>
</evidence>
<feature type="compositionally biased region" description="Low complexity" evidence="8">
    <location>
        <begin position="683"/>
        <end position="711"/>
    </location>
</feature>
<dbReference type="Gene3D" id="3.40.50.410">
    <property type="entry name" value="von Willebrand factor, type A domain"/>
    <property type="match status" value="1"/>
</dbReference>
<feature type="region of interest" description="Disordered" evidence="8">
    <location>
        <begin position="877"/>
        <end position="980"/>
    </location>
</feature>
<protein>
    <submittedName>
        <fullName evidence="13">Uncharacterized protein</fullName>
    </submittedName>
</protein>
<dbReference type="SUPFAM" id="SSF53300">
    <property type="entry name" value="vWA-like"/>
    <property type="match status" value="1"/>
</dbReference>
<dbReference type="Proteomes" id="UP000887566">
    <property type="component" value="Unplaced"/>
</dbReference>
<organism evidence="12 13">
    <name type="scientific">Plectus sambesii</name>
    <dbReference type="NCBI Taxonomy" id="2011161"/>
    <lineage>
        <taxon>Eukaryota</taxon>
        <taxon>Metazoa</taxon>
        <taxon>Ecdysozoa</taxon>
        <taxon>Nematoda</taxon>
        <taxon>Chromadorea</taxon>
        <taxon>Plectida</taxon>
        <taxon>Plectina</taxon>
        <taxon>Plectoidea</taxon>
        <taxon>Plectidae</taxon>
        <taxon>Plectus</taxon>
    </lineage>
</organism>
<dbReference type="PROSITE" id="PS50234">
    <property type="entry name" value="VWFA"/>
    <property type="match status" value="1"/>
</dbReference>
<feature type="chain" id="PRO_5037296474" evidence="9">
    <location>
        <begin position="21"/>
        <end position="1067"/>
    </location>
</feature>
<feature type="compositionally biased region" description="Low complexity" evidence="8">
    <location>
        <begin position="885"/>
        <end position="907"/>
    </location>
</feature>
<feature type="compositionally biased region" description="Polar residues" evidence="8">
    <location>
        <begin position="712"/>
        <end position="721"/>
    </location>
</feature>
<evidence type="ECO:0000259" key="11">
    <source>
        <dbReference type="PROSITE" id="PS51034"/>
    </source>
</evidence>
<evidence type="ECO:0000256" key="4">
    <source>
        <dbReference type="ARBA" id="ARBA00022692"/>
    </source>
</evidence>
<dbReference type="WBParaSite" id="PSAMB.scaffold319size56836.g4715.t1">
    <property type="protein sequence ID" value="PSAMB.scaffold319size56836.g4715.t1"/>
    <property type="gene ID" value="PSAMB.scaffold319size56836.g4715"/>
</dbReference>
<proteinExistence type="predicted"/>
<dbReference type="InterPro" id="IPR001507">
    <property type="entry name" value="ZP_dom"/>
</dbReference>
<dbReference type="PRINTS" id="PR00453">
    <property type="entry name" value="VWFADOMAIN"/>
</dbReference>
<dbReference type="SMART" id="SM00241">
    <property type="entry name" value="ZP"/>
    <property type="match status" value="1"/>
</dbReference>
<feature type="signal peptide" evidence="9">
    <location>
        <begin position="1"/>
        <end position="20"/>
    </location>
</feature>
<evidence type="ECO:0000256" key="2">
    <source>
        <dbReference type="ARBA" id="ARBA00022460"/>
    </source>
</evidence>
<feature type="region of interest" description="Disordered" evidence="8">
    <location>
        <begin position="555"/>
        <end position="612"/>
    </location>
</feature>
<dbReference type="InterPro" id="IPR036465">
    <property type="entry name" value="vWFA_dom_sf"/>
</dbReference>
<dbReference type="Pfam" id="PF00092">
    <property type="entry name" value="VWA"/>
    <property type="match status" value="1"/>
</dbReference>
<dbReference type="CDD" id="cd01450">
    <property type="entry name" value="vWFA_subfamily_ECM"/>
    <property type="match status" value="1"/>
</dbReference>
<keyword evidence="2" id="KW-0193">Cuticle</keyword>
<dbReference type="InterPro" id="IPR056953">
    <property type="entry name" value="CUT_N"/>
</dbReference>
<evidence type="ECO:0000256" key="8">
    <source>
        <dbReference type="SAM" id="MobiDB-lite"/>
    </source>
</evidence>
<evidence type="ECO:0000256" key="1">
    <source>
        <dbReference type="ARBA" id="ARBA00004251"/>
    </source>
</evidence>
<sequence length="1067" mass="114125">MDKVLPITAILLALVASALAQGQDDFLDNDLAKVCKPIDRALDLLFILDGSGSVSGNTFDTQMKQVYDIVDMVDIAPDKTQMAVIQYSGYTRMEFDFNENQNKTALIHSLKGIRHISGTTKTGKALSRALEAFQHDAGARIDREGVAQVAVVVSDGHSHDDPVPAANLLRQNGVKVMALGIGNHINMGELIQITGDEVLAFRNDSLENFIHEFRKLAIGEHCEYAKGPNGAEILCQENAIEVNVLTIKPFKGHLYVPGHFDDSKCVAQAGKSTAPGKELSVSLRIPIMGCGIQKQFLFSPRGLMFETGVILKFHPEYNTKHDKAFVVRCFYPDTKFDSAALAIEGGSNNAVINGVRSSVARVPIGLPTGLVGDPLVAKSSVPELHMPCAYKVIRQSDSCVLEDTKVGDELIHQWECDKSVMGGEFGMLVHSCSIVSLKTKKEVLLIDENGCSLDENVIGHPEYPEPLVATVPGMAVKYADSSLMKYRCSLRFCNILKGECGKILPPRCANAAADRPKRQVEAHTANMDGMPSKLVEQLFMRHKYNRLPSGLHRASVAGLSSSREDSTPEQKLGGSQFGKPPPLVTFGPPIVRNSGSVAGVNQRRASRVRADPPLRASSAIGIGSSQHVVARVNPLTTVESVTVGSSTEAEVIKAREPNFPWNSQDFPPVVSARSTSTTAQPESTTEPSSITTSPKPSTSSSTTTSTASSTTADDNSVTSARPPSRPGNLPVAVSRAGNRQQIIDQASAYFSSRPFVAARAAGPPGIGQPGSQIVRPLSPLVGRPLLINPSAPLGPDGRPAVFQLPEGGMDLKLNTQDVVIVSSQSKKNLTFPKIESNSTVDYSVEGSGEEEESDDYLPVLSQPQSFGKDEVARVTDDAAAVKPKTTTLTPSTSSARSTESTTSQSESSIEEIEDEESVQDAEPSSTSAAYTTSTTAAKTASSSAATATTTRVSTSSEATTSEATTEAALSSGAPQTESIESAEDFSDVFEGVPESKVLDSRGPFATIAPTETREIKLEGLAKEILAQINFMQLDLESQILNIHDFEDFRNQGRSPVNWCPRSDAVAI</sequence>
<dbReference type="PROSITE" id="PS51034">
    <property type="entry name" value="ZP_2"/>
    <property type="match status" value="1"/>
</dbReference>